<proteinExistence type="predicted"/>
<evidence type="ECO:0000313" key="1">
    <source>
        <dbReference type="EMBL" id="KAL0064235.1"/>
    </source>
</evidence>
<dbReference type="EMBL" id="JBBXMP010000065">
    <property type="protein sequence ID" value="KAL0064235.1"/>
    <property type="molecule type" value="Genomic_DNA"/>
</dbReference>
<evidence type="ECO:0000313" key="2">
    <source>
        <dbReference type="Proteomes" id="UP001437256"/>
    </source>
</evidence>
<accession>A0ABR2ZSH7</accession>
<gene>
    <name evidence="1" type="ORF">AAF712_008820</name>
</gene>
<protein>
    <submittedName>
        <fullName evidence="1">Uncharacterized protein</fullName>
    </submittedName>
</protein>
<keyword evidence="2" id="KW-1185">Reference proteome</keyword>
<organism evidence="1 2">
    <name type="scientific">Marasmius tenuissimus</name>
    <dbReference type="NCBI Taxonomy" id="585030"/>
    <lineage>
        <taxon>Eukaryota</taxon>
        <taxon>Fungi</taxon>
        <taxon>Dikarya</taxon>
        <taxon>Basidiomycota</taxon>
        <taxon>Agaricomycotina</taxon>
        <taxon>Agaricomycetes</taxon>
        <taxon>Agaricomycetidae</taxon>
        <taxon>Agaricales</taxon>
        <taxon>Marasmiineae</taxon>
        <taxon>Marasmiaceae</taxon>
        <taxon>Marasmius</taxon>
    </lineage>
</organism>
<name>A0ABR2ZSH7_9AGAR</name>
<comment type="caution">
    <text evidence="1">The sequence shown here is derived from an EMBL/GenBank/DDBJ whole genome shotgun (WGS) entry which is preliminary data.</text>
</comment>
<reference evidence="1 2" key="1">
    <citation type="submission" date="2024-05" db="EMBL/GenBank/DDBJ databases">
        <title>A draft genome resource for the thread blight pathogen Marasmius tenuissimus strain MS-2.</title>
        <authorList>
            <person name="Yulfo-Soto G.E."/>
            <person name="Baruah I.K."/>
            <person name="Amoako-Attah I."/>
            <person name="Bukari Y."/>
            <person name="Meinhardt L.W."/>
            <person name="Bailey B.A."/>
            <person name="Cohen S.P."/>
        </authorList>
    </citation>
    <scope>NUCLEOTIDE SEQUENCE [LARGE SCALE GENOMIC DNA]</scope>
    <source>
        <strain evidence="1 2">MS-2</strain>
    </source>
</reference>
<sequence length="174" mass="18934">MVVRCEVDACLPASPSQSATRTSGWNAASRAQMVLNGPGGTPLIIHEGGNVVSQDSIAELKTISLKGLRAGRLRSDDIILQMFISQTSHLFMGVHDRGNFIPVQQSIVELNDRAAHLKTSLLKLRGVLEDVKNLVVAYGETGRLSLICRGGRLDVVQRSGQESYLPSNVLRMFH</sequence>
<dbReference type="Proteomes" id="UP001437256">
    <property type="component" value="Unassembled WGS sequence"/>
</dbReference>